<evidence type="ECO:0000313" key="5">
    <source>
        <dbReference type="EMBL" id="CAI8013757.1"/>
    </source>
</evidence>
<evidence type="ECO:0000256" key="3">
    <source>
        <dbReference type="ARBA" id="ARBA00022741"/>
    </source>
</evidence>
<dbReference type="EMBL" id="CASHTH010001293">
    <property type="protein sequence ID" value="CAI8013757.1"/>
    <property type="molecule type" value="Genomic_DNA"/>
</dbReference>
<keyword evidence="6" id="KW-1185">Reference proteome</keyword>
<sequence length="271" mass="28324">MLPVNQVAGQLGIPQEHLVPYGHYKAKISLDALQGRENQRGKLIVVTGITPTPAGEGKTTTSVGLTQGLGKLGHKAVVTLREPTLGPIFGIKGGGTGGGMARVVPEDDINIHFTGDAHAVASAHNLLAALVDNAVFRGQIPGFQPTGIQWSRVTDASDRSLRSLIAGVGGSNNSPLRETRFDIVSASEIMAILALAADPEDLRQRLSRMVVGFSDSGEPVNVEQLGVVGSLMTLLRHTTMPNMVQTLEGQPSIIHAGPFGNIAHGCSSIIG</sequence>
<evidence type="ECO:0000313" key="6">
    <source>
        <dbReference type="Proteomes" id="UP001174909"/>
    </source>
</evidence>
<dbReference type="Proteomes" id="UP001174909">
    <property type="component" value="Unassembled WGS sequence"/>
</dbReference>
<dbReference type="GO" id="GO:0004329">
    <property type="term" value="F:formate-tetrahydrofolate ligase activity"/>
    <property type="evidence" value="ECO:0007669"/>
    <property type="project" value="InterPro"/>
</dbReference>
<evidence type="ECO:0000256" key="4">
    <source>
        <dbReference type="ARBA" id="ARBA00022840"/>
    </source>
</evidence>
<keyword evidence="2 5" id="KW-0436">Ligase</keyword>
<dbReference type="AlphaFoldDB" id="A0AA35RPA4"/>
<organism evidence="5 6">
    <name type="scientific">Geodia barretti</name>
    <name type="common">Barrett's horny sponge</name>
    <dbReference type="NCBI Taxonomy" id="519541"/>
    <lineage>
        <taxon>Eukaryota</taxon>
        <taxon>Metazoa</taxon>
        <taxon>Porifera</taxon>
        <taxon>Demospongiae</taxon>
        <taxon>Heteroscleromorpha</taxon>
        <taxon>Tetractinellida</taxon>
        <taxon>Astrophorina</taxon>
        <taxon>Geodiidae</taxon>
        <taxon>Geodia</taxon>
    </lineage>
</organism>
<dbReference type="GO" id="GO:0005524">
    <property type="term" value="F:ATP binding"/>
    <property type="evidence" value="ECO:0007669"/>
    <property type="project" value="UniProtKB-KW"/>
</dbReference>
<evidence type="ECO:0000256" key="2">
    <source>
        <dbReference type="ARBA" id="ARBA00022598"/>
    </source>
</evidence>
<dbReference type="InterPro" id="IPR000559">
    <property type="entry name" value="Formate_THF_ligase"/>
</dbReference>
<dbReference type="Pfam" id="PF01268">
    <property type="entry name" value="FTHFS"/>
    <property type="match status" value="1"/>
</dbReference>
<protein>
    <submittedName>
        <fullName evidence="5">Formate--tetrahydrofolate ligase</fullName>
    </submittedName>
</protein>
<gene>
    <name evidence="5" type="ORF">GBAR_LOCUS8680</name>
</gene>
<keyword evidence="1" id="KW-0554">One-carbon metabolism</keyword>
<comment type="caution">
    <text evidence="5">The sequence shown here is derived from an EMBL/GenBank/DDBJ whole genome shotgun (WGS) entry which is preliminary data.</text>
</comment>
<name>A0AA35RPA4_GEOBA</name>
<keyword evidence="3" id="KW-0547">Nucleotide-binding</keyword>
<dbReference type="GO" id="GO:0006730">
    <property type="term" value="P:one-carbon metabolic process"/>
    <property type="evidence" value="ECO:0007669"/>
    <property type="project" value="UniProtKB-KW"/>
</dbReference>
<reference evidence="5" key="1">
    <citation type="submission" date="2023-03" db="EMBL/GenBank/DDBJ databases">
        <authorList>
            <person name="Steffen K."/>
            <person name="Cardenas P."/>
        </authorList>
    </citation>
    <scope>NUCLEOTIDE SEQUENCE</scope>
</reference>
<proteinExistence type="predicted"/>
<dbReference type="Gene3D" id="3.40.50.300">
    <property type="entry name" value="P-loop containing nucleotide triphosphate hydrolases"/>
    <property type="match status" value="2"/>
</dbReference>
<dbReference type="SUPFAM" id="SSF52540">
    <property type="entry name" value="P-loop containing nucleoside triphosphate hydrolases"/>
    <property type="match status" value="1"/>
</dbReference>
<accession>A0AA35RPA4</accession>
<dbReference type="InterPro" id="IPR027417">
    <property type="entry name" value="P-loop_NTPase"/>
</dbReference>
<evidence type="ECO:0000256" key="1">
    <source>
        <dbReference type="ARBA" id="ARBA00022563"/>
    </source>
</evidence>
<keyword evidence="4" id="KW-0067">ATP-binding</keyword>